<evidence type="ECO:0000256" key="6">
    <source>
        <dbReference type="ARBA" id="ARBA00023065"/>
    </source>
</evidence>
<sequence>MSSVTTRTVVVPEVAVAPGWSCAQTLARPGSRTTSSTPSTCAPGAACCDIPTPPARSGPDRSRTPVWGAAPPCTARLRRGSAGRRVAQEDDDGGRGPLAVWSPVPDSTASPLRRPPRGGASHPGRAIAGGFAAAIAVGTLLLSLPVASTDGRAHPVEALFTATSAVSVTGLAVVDTGTAWSTAGLVIIVVLVQLGGLGITTAATLVALVLSRRLGLRARLLAQAETKSLSAGDVRGVVRTVAVFTLALEVVVCGLLAIRWVVVDGGPVLPTLGSAVFHGVMAVNNAGFSLYSDSLVRYASDPFTLGVIAGAVMIGSLGFPVVFELWRSWRRPRTWSVLTLITVWVTGWLLLVGTVLLAVTEWTNPGTLGPLSSRDSVVGAFFHGVMARSAGFNSFDTTAMTSEGLLVTDALMFIGGGSASTAGGIKVTTFGLLALVLWAELRGNTDVEVGRRRVPATTQRQAVAVALLSMGLVCLGTLALHLTTDQPTDVVAFEAISAFATVGLSAGATAQLDIPAQVVVVVLMFIGRVGPVTLATALALRERAKLHQLPEERMIVG</sequence>
<evidence type="ECO:0000256" key="5">
    <source>
        <dbReference type="ARBA" id="ARBA00022989"/>
    </source>
</evidence>
<feature type="region of interest" description="Disordered" evidence="8">
    <location>
        <begin position="77"/>
        <end position="123"/>
    </location>
</feature>
<keyword evidence="2" id="KW-0813">Transport</keyword>
<dbReference type="GO" id="GO:0005886">
    <property type="term" value="C:plasma membrane"/>
    <property type="evidence" value="ECO:0007669"/>
    <property type="project" value="UniProtKB-SubCell"/>
</dbReference>
<keyword evidence="5 9" id="KW-1133">Transmembrane helix</keyword>
<name>A0A5C8Z2N2_9ACTN</name>
<dbReference type="GO" id="GO:0030001">
    <property type="term" value="P:metal ion transport"/>
    <property type="evidence" value="ECO:0007669"/>
    <property type="project" value="UniProtKB-ARBA"/>
</dbReference>
<keyword evidence="7 9" id="KW-0472">Membrane</keyword>
<evidence type="ECO:0000256" key="2">
    <source>
        <dbReference type="ARBA" id="ARBA00022448"/>
    </source>
</evidence>
<dbReference type="AlphaFoldDB" id="A0A5C8Z2N2"/>
<feature type="transmembrane region" description="Helical" evidence="9">
    <location>
        <begin position="410"/>
        <end position="441"/>
    </location>
</feature>
<feature type="transmembrane region" description="Helical" evidence="9">
    <location>
        <begin position="462"/>
        <end position="482"/>
    </location>
</feature>
<evidence type="ECO:0000256" key="7">
    <source>
        <dbReference type="ARBA" id="ARBA00023136"/>
    </source>
</evidence>
<keyword evidence="4 9" id="KW-0812">Transmembrane</keyword>
<evidence type="ECO:0000256" key="1">
    <source>
        <dbReference type="ARBA" id="ARBA00004651"/>
    </source>
</evidence>
<dbReference type="PANTHER" id="PTHR32024">
    <property type="entry name" value="TRK SYSTEM POTASSIUM UPTAKE PROTEIN TRKG-RELATED"/>
    <property type="match status" value="1"/>
</dbReference>
<feature type="transmembrane region" description="Helical" evidence="9">
    <location>
        <begin position="303"/>
        <end position="323"/>
    </location>
</feature>
<dbReference type="OrthoDB" id="9810952at2"/>
<feature type="transmembrane region" description="Helical" evidence="9">
    <location>
        <begin position="126"/>
        <end position="144"/>
    </location>
</feature>
<organism evidence="10 11">
    <name type="scientific">Quadrisphaera setariae</name>
    <dbReference type="NCBI Taxonomy" id="2593304"/>
    <lineage>
        <taxon>Bacteria</taxon>
        <taxon>Bacillati</taxon>
        <taxon>Actinomycetota</taxon>
        <taxon>Actinomycetes</taxon>
        <taxon>Kineosporiales</taxon>
        <taxon>Kineosporiaceae</taxon>
        <taxon>Quadrisphaera</taxon>
    </lineage>
</organism>
<keyword evidence="11" id="KW-1185">Reference proteome</keyword>
<feature type="transmembrane region" description="Helical" evidence="9">
    <location>
        <begin position="335"/>
        <end position="359"/>
    </location>
</feature>
<comment type="caution">
    <text evidence="10">The sequence shown here is derived from an EMBL/GenBank/DDBJ whole genome shotgun (WGS) entry which is preliminary data.</text>
</comment>
<evidence type="ECO:0000256" key="8">
    <source>
        <dbReference type="SAM" id="MobiDB-lite"/>
    </source>
</evidence>
<dbReference type="PANTHER" id="PTHR32024:SF1">
    <property type="entry name" value="KTR SYSTEM POTASSIUM UPTAKE PROTEIN B"/>
    <property type="match status" value="1"/>
</dbReference>
<reference evidence="10 11" key="1">
    <citation type="submission" date="2019-07" db="EMBL/GenBank/DDBJ databases">
        <title>Quadrisphaera sp. strain DD2A genome sequencing and assembly.</title>
        <authorList>
            <person name="Kim I."/>
        </authorList>
    </citation>
    <scope>NUCLEOTIDE SEQUENCE [LARGE SCALE GENOMIC DNA]</scope>
    <source>
        <strain evidence="10 11">DD2A</strain>
    </source>
</reference>
<keyword evidence="6" id="KW-0406">Ion transport</keyword>
<evidence type="ECO:0000313" key="10">
    <source>
        <dbReference type="EMBL" id="TXR51807.1"/>
    </source>
</evidence>
<evidence type="ECO:0000256" key="4">
    <source>
        <dbReference type="ARBA" id="ARBA00022692"/>
    </source>
</evidence>
<feature type="transmembrane region" description="Helical" evidence="9">
    <location>
        <begin position="186"/>
        <end position="210"/>
    </location>
</feature>
<dbReference type="EMBL" id="VKAC01000017">
    <property type="protein sequence ID" value="TXR51807.1"/>
    <property type="molecule type" value="Genomic_DNA"/>
</dbReference>
<comment type="subcellular location">
    <subcellularLocation>
        <location evidence="1">Cell membrane</location>
        <topology evidence="1">Multi-pass membrane protein</topology>
    </subcellularLocation>
</comment>
<dbReference type="Proteomes" id="UP000321234">
    <property type="component" value="Unassembled WGS sequence"/>
</dbReference>
<dbReference type="Pfam" id="PF02386">
    <property type="entry name" value="TrkH"/>
    <property type="match status" value="1"/>
</dbReference>
<proteinExistence type="predicted"/>
<keyword evidence="3" id="KW-1003">Cell membrane</keyword>
<gene>
    <name evidence="10" type="ORF">FMM08_21375</name>
</gene>
<evidence type="ECO:0000256" key="3">
    <source>
        <dbReference type="ARBA" id="ARBA00022475"/>
    </source>
</evidence>
<evidence type="ECO:0000256" key="9">
    <source>
        <dbReference type="SAM" id="Phobius"/>
    </source>
</evidence>
<dbReference type="GO" id="GO:0008324">
    <property type="term" value="F:monoatomic cation transmembrane transporter activity"/>
    <property type="evidence" value="ECO:0007669"/>
    <property type="project" value="InterPro"/>
</dbReference>
<evidence type="ECO:0000313" key="11">
    <source>
        <dbReference type="Proteomes" id="UP000321234"/>
    </source>
</evidence>
<accession>A0A5C8Z2N2</accession>
<protein>
    <submittedName>
        <fullName evidence="10">TrkH family potassium uptake protein</fullName>
    </submittedName>
</protein>
<dbReference type="InterPro" id="IPR003445">
    <property type="entry name" value="Cat_transpt"/>
</dbReference>
<feature type="transmembrane region" description="Helical" evidence="9">
    <location>
        <begin position="514"/>
        <end position="540"/>
    </location>
</feature>
<feature type="transmembrane region" description="Helical" evidence="9">
    <location>
        <begin position="237"/>
        <end position="262"/>
    </location>
</feature>